<evidence type="ECO:0000313" key="10">
    <source>
        <dbReference type="Proteomes" id="UP000238479"/>
    </source>
</evidence>
<accession>A0A2P6PWT3</accession>
<dbReference type="Pfam" id="PF00445">
    <property type="entry name" value="Ribonuclease_T2"/>
    <property type="match status" value="1"/>
</dbReference>
<evidence type="ECO:0000256" key="6">
    <source>
        <dbReference type="ARBA" id="ARBA00025641"/>
    </source>
</evidence>
<dbReference type="Gene3D" id="3.90.730.10">
    <property type="entry name" value="Ribonuclease T2-like"/>
    <property type="match status" value="1"/>
</dbReference>
<dbReference type="EMBL" id="PDCK01000044">
    <property type="protein sequence ID" value="PRQ26374.1"/>
    <property type="molecule type" value="Genomic_DNA"/>
</dbReference>
<dbReference type="GO" id="GO:0005576">
    <property type="term" value="C:extracellular region"/>
    <property type="evidence" value="ECO:0007669"/>
    <property type="project" value="TreeGrafter"/>
</dbReference>
<feature type="chain" id="PRO_5015105462" evidence="8">
    <location>
        <begin position="23"/>
        <end position="225"/>
    </location>
</feature>
<evidence type="ECO:0000313" key="9">
    <source>
        <dbReference type="EMBL" id="PRQ26374.1"/>
    </source>
</evidence>
<comment type="function">
    <text evidence="6">Self-incompatibility (SI) is the inherited ability of a flowering plant to prevent self-fertilization by discriminating between self and non-self pollen during pollination. In many species, self-incompatibility is controlled by the single, multiallelic locus S.</text>
</comment>
<evidence type="ECO:0000256" key="1">
    <source>
        <dbReference type="ARBA" id="ARBA00007469"/>
    </source>
</evidence>
<dbReference type="SUPFAM" id="SSF55895">
    <property type="entry name" value="Ribonuclease Rh-like"/>
    <property type="match status" value="1"/>
</dbReference>
<keyword evidence="10" id="KW-1185">Reference proteome</keyword>
<evidence type="ECO:0000256" key="3">
    <source>
        <dbReference type="ARBA" id="ARBA00022729"/>
    </source>
</evidence>
<dbReference type="PANTHER" id="PTHR11240:SF18">
    <property type="entry name" value="OS07G0630400 PROTEIN"/>
    <property type="match status" value="1"/>
</dbReference>
<feature type="signal peptide" evidence="8">
    <location>
        <begin position="1"/>
        <end position="22"/>
    </location>
</feature>
<dbReference type="GO" id="GO:0003723">
    <property type="term" value="F:RNA binding"/>
    <property type="evidence" value="ECO:0007669"/>
    <property type="project" value="InterPro"/>
</dbReference>
<keyword evidence="5" id="KW-0456">Lyase</keyword>
<keyword evidence="9" id="KW-0378">Hydrolase</keyword>
<dbReference type="Gramene" id="PRQ26374">
    <property type="protein sequence ID" value="PRQ26374"/>
    <property type="gene ID" value="RchiOBHm_Chr6g0293901"/>
</dbReference>
<protein>
    <submittedName>
        <fullName evidence="9">Putative ribonuclease T(2)</fullName>
        <ecNumber evidence="9">3.1.27.1</ecNumber>
    </submittedName>
</protein>
<dbReference type="PANTHER" id="PTHR11240">
    <property type="entry name" value="RIBONUCLEASE T2"/>
    <property type="match status" value="1"/>
</dbReference>
<dbReference type="PROSITE" id="PS00530">
    <property type="entry name" value="RNASE_T2_1"/>
    <property type="match status" value="1"/>
</dbReference>
<name>A0A2P6PWT3_ROSCH</name>
<reference evidence="9 10" key="1">
    <citation type="journal article" date="2018" name="Nat. Genet.">
        <title>The Rosa genome provides new insights in the design of modern roses.</title>
        <authorList>
            <person name="Bendahmane M."/>
        </authorList>
    </citation>
    <scope>NUCLEOTIDE SEQUENCE [LARGE SCALE GENOMIC DNA]</scope>
    <source>
        <strain evidence="10">cv. Old Blush</strain>
    </source>
</reference>
<dbReference type="GO" id="GO:0006401">
    <property type="term" value="P:RNA catabolic process"/>
    <property type="evidence" value="ECO:0007669"/>
    <property type="project" value="TreeGrafter"/>
</dbReference>
<organism evidence="9 10">
    <name type="scientific">Rosa chinensis</name>
    <name type="common">China rose</name>
    <dbReference type="NCBI Taxonomy" id="74649"/>
    <lineage>
        <taxon>Eukaryota</taxon>
        <taxon>Viridiplantae</taxon>
        <taxon>Streptophyta</taxon>
        <taxon>Embryophyta</taxon>
        <taxon>Tracheophyta</taxon>
        <taxon>Spermatophyta</taxon>
        <taxon>Magnoliopsida</taxon>
        <taxon>eudicotyledons</taxon>
        <taxon>Gunneridae</taxon>
        <taxon>Pentapetalae</taxon>
        <taxon>rosids</taxon>
        <taxon>fabids</taxon>
        <taxon>Rosales</taxon>
        <taxon>Rosaceae</taxon>
        <taxon>Rosoideae</taxon>
        <taxon>Rosoideae incertae sedis</taxon>
        <taxon>Rosa</taxon>
    </lineage>
</organism>
<evidence type="ECO:0000256" key="7">
    <source>
        <dbReference type="RuleBase" id="RU004328"/>
    </source>
</evidence>
<dbReference type="InterPro" id="IPR018188">
    <property type="entry name" value="RNase_T2_His_AS_1"/>
</dbReference>
<gene>
    <name evidence="9" type="ORF">RchiOBHm_Chr6g0293901</name>
</gene>
<evidence type="ECO:0000256" key="4">
    <source>
        <dbReference type="ARBA" id="ARBA00023180"/>
    </source>
</evidence>
<comment type="similarity">
    <text evidence="1 7">Belongs to the RNase T2 family.</text>
</comment>
<dbReference type="GO" id="GO:0016787">
    <property type="term" value="F:hydrolase activity"/>
    <property type="evidence" value="ECO:0007669"/>
    <property type="project" value="UniProtKB-KW"/>
</dbReference>
<evidence type="ECO:0000256" key="5">
    <source>
        <dbReference type="ARBA" id="ARBA00023239"/>
    </source>
</evidence>
<sequence>MTILNGVALAFVLSLCIPMCTGSYDHFKFVQQWPPAVCDTSGCKRSGLSRFTIHGLWPNNKTYVKNQPTCLTNRANSIKATILTSSNLVSKLSTSWPDVKNANDNDFWNKQWDKHGTCSLQTYDQAQYFERSYNMWKETNLTKTLDSLIKQTPRQQNVTDIEQLIQGVTATEKKPLLRCEQSHSNASKSLLKEIVICYAHNGITVIDCVSRPKSTFECYDGFWFP</sequence>
<dbReference type="GO" id="GO:0033897">
    <property type="term" value="F:ribonuclease T2 activity"/>
    <property type="evidence" value="ECO:0007669"/>
    <property type="project" value="InterPro"/>
</dbReference>
<dbReference type="AlphaFoldDB" id="A0A2P6PWT3"/>
<proteinExistence type="inferred from homology"/>
<dbReference type="EC" id="3.1.27.1" evidence="9"/>
<dbReference type="InterPro" id="IPR001568">
    <property type="entry name" value="RNase_T2-like"/>
</dbReference>
<evidence type="ECO:0000256" key="8">
    <source>
        <dbReference type="SAM" id="SignalP"/>
    </source>
</evidence>
<keyword evidence="2" id="KW-0540">Nuclease</keyword>
<comment type="caution">
    <text evidence="9">The sequence shown here is derived from an EMBL/GenBank/DDBJ whole genome shotgun (WGS) entry which is preliminary data.</text>
</comment>
<keyword evidence="3 8" id="KW-0732">Signal</keyword>
<dbReference type="Proteomes" id="UP000238479">
    <property type="component" value="Chromosome 6"/>
</dbReference>
<dbReference type="InterPro" id="IPR036430">
    <property type="entry name" value="RNase_T2-like_sf"/>
</dbReference>
<dbReference type="OMA" id="AYPQITC"/>
<evidence type="ECO:0000256" key="2">
    <source>
        <dbReference type="ARBA" id="ARBA00022722"/>
    </source>
</evidence>
<keyword evidence="4" id="KW-0325">Glycoprotein</keyword>